<dbReference type="EMBL" id="WOWK01000039">
    <property type="protein sequence ID" value="KAF0325090.1"/>
    <property type="molecule type" value="Genomic_DNA"/>
</dbReference>
<protein>
    <recommendedName>
        <fullName evidence="4">Methyltransferase domain-containing protein</fullName>
    </recommendedName>
</protein>
<dbReference type="PANTHER" id="PTHR43591:SF24">
    <property type="entry name" value="2-METHOXY-6-POLYPRENYL-1,4-BENZOQUINOL METHYLASE, MITOCHONDRIAL"/>
    <property type="match status" value="1"/>
</dbReference>
<comment type="caution">
    <text evidence="2">The sequence shown here is derived from an EMBL/GenBank/DDBJ whole genome shotgun (WGS) entry which is preliminary data.</text>
</comment>
<comment type="similarity">
    <text evidence="1">Belongs to the methyltransferase superfamily. LaeA methyltransferase family.</text>
</comment>
<reference evidence="2 3" key="1">
    <citation type="submission" date="2019-12" db="EMBL/GenBank/DDBJ databases">
        <title>A genome sequence resource for the geographically widespread anthracnose pathogen Colletotrichum asianum.</title>
        <authorList>
            <person name="Meng Y."/>
        </authorList>
    </citation>
    <scope>NUCLEOTIDE SEQUENCE [LARGE SCALE GENOMIC DNA]</scope>
    <source>
        <strain evidence="2 3">ICMP 18580</strain>
    </source>
</reference>
<organism evidence="2 3">
    <name type="scientific">Colletotrichum asianum</name>
    <dbReference type="NCBI Taxonomy" id="702518"/>
    <lineage>
        <taxon>Eukaryota</taxon>
        <taxon>Fungi</taxon>
        <taxon>Dikarya</taxon>
        <taxon>Ascomycota</taxon>
        <taxon>Pezizomycotina</taxon>
        <taxon>Sordariomycetes</taxon>
        <taxon>Hypocreomycetidae</taxon>
        <taxon>Glomerellales</taxon>
        <taxon>Glomerellaceae</taxon>
        <taxon>Colletotrichum</taxon>
        <taxon>Colletotrichum gloeosporioides species complex</taxon>
    </lineage>
</organism>
<dbReference type="Proteomes" id="UP000434172">
    <property type="component" value="Unassembled WGS sequence"/>
</dbReference>
<evidence type="ECO:0008006" key="4">
    <source>
        <dbReference type="Google" id="ProtNLM"/>
    </source>
</evidence>
<evidence type="ECO:0000256" key="1">
    <source>
        <dbReference type="ARBA" id="ARBA00038158"/>
    </source>
</evidence>
<sequence length="625" mass="70310">MGADTMPSAQAYEMDRLDFVHALFVRALGDRLYLAPLEKEKVQKILDIGTGTGIWAMEIGDIFPNAEVIGNDLSAIQPEWVPPNVKFEIDDVESPWIGDRKYDYIMCRCMAACLADWPKLMQNIYDHLNPGGWVEFQDTSIEYYSDDGTLTEEHYFRQWNKTLVEAIASIGREPSPGPKLEGWVRNTGFQRINHSKVKIPLAPWPKNPFYKALGAMNLTQVLDGLEGFTMRVFCGVLGQTQEEAQVMMAAVRNELKKLHSFHSHFDVPNIATQPEGQLTHAAANSPTSVPAPVESANDNDEVLRANDPAEDGSSEIDDGQLSSYTASLASSAVDYPIEYGRRYHAFRPGSYIMPNDEYEMDRMDFTHAMLVRAVGNKLYTAPLEKSKIDRILDIGTGTGIWAMEMGDVFENAEVIGIDLSAIQPEWVGPNVKFIVDDVESPWVGDKYDYIFCRCMAACVTDWPTLVRTVYDNLNPGGWVEFQDSDFNYYSDDGTLTEEHQFKQWSKDLVSALESVGRDPCPGPKLKDWVTDAGFQNISHTRLKVPVGPWPKDKWYSDLGAMNLTQLLDGLEGFSMRVFCGILGQTQTEAQVLLAAVRKELKTRHLFHAQLDFHVVYGQKPLEVQE</sequence>
<proteinExistence type="inferred from homology"/>
<gene>
    <name evidence="2" type="ORF">GQ607_007711</name>
</gene>
<dbReference type="AlphaFoldDB" id="A0A8H3ZVD0"/>
<dbReference type="SUPFAM" id="SSF53335">
    <property type="entry name" value="S-adenosyl-L-methionine-dependent methyltransferases"/>
    <property type="match status" value="2"/>
</dbReference>
<dbReference type="GO" id="GO:0008168">
    <property type="term" value="F:methyltransferase activity"/>
    <property type="evidence" value="ECO:0007669"/>
    <property type="project" value="TreeGrafter"/>
</dbReference>
<accession>A0A8H3ZVD0</accession>
<evidence type="ECO:0000313" key="3">
    <source>
        <dbReference type="Proteomes" id="UP000434172"/>
    </source>
</evidence>
<dbReference type="PANTHER" id="PTHR43591">
    <property type="entry name" value="METHYLTRANSFERASE"/>
    <property type="match status" value="1"/>
</dbReference>
<dbReference type="Pfam" id="PF13489">
    <property type="entry name" value="Methyltransf_23"/>
    <property type="match status" value="2"/>
</dbReference>
<evidence type="ECO:0000313" key="2">
    <source>
        <dbReference type="EMBL" id="KAF0325090.1"/>
    </source>
</evidence>
<name>A0A8H3ZVD0_9PEZI</name>
<dbReference type="CDD" id="cd02440">
    <property type="entry name" value="AdoMet_MTases"/>
    <property type="match status" value="2"/>
</dbReference>
<dbReference type="InterPro" id="IPR029063">
    <property type="entry name" value="SAM-dependent_MTases_sf"/>
</dbReference>
<dbReference type="OrthoDB" id="2013972at2759"/>
<keyword evidence="3" id="KW-1185">Reference proteome</keyword>
<dbReference type="Gene3D" id="3.40.50.150">
    <property type="entry name" value="Vaccinia Virus protein VP39"/>
    <property type="match status" value="2"/>
</dbReference>